<evidence type="ECO:0000256" key="3">
    <source>
        <dbReference type="ARBA" id="ARBA00022475"/>
    </source>
</evidence>
<feature type="domain" description="Glycine transporter" evidence="8">
    <location>
        <begin position="7"/>
        <end position="80"/>
    </location>
</feature>
<feature type="transmembrane region" description="Helical" evidence="7">
    <location>
        <begin position="173"/>
        <end position="190"/>
    </location>
</feature>
<feature type="transmembrane region" description="Helical" evidence="7">
    <location>
        <begin position="32"/>
        <end position="52"/>
    </location>
</feature>
<evidence type="ECO:0000313" key="11">
    <source>
        <dbReference type="Proteomes" id="UP000030125"/>
    </source>
</evidence>
<dbReference type="EMBL" id="JQJD01000010">
    <property type="protein sequence ID" value="KGN82389.1"/>
    <property type="molecule type" value="Genomic_DNA"/>
</dbReference>
<feature type="transmembrane region" description="Helical" evidence="7">
    <location>
        <begin position="117"/>
        <end position="137"/>
    </location>
</feature>
<dbReference type="PANTHER" id="PTHR30506:SF3">
    <property type="entry name" value="UPF0126 INNER MEMBRANE PROTEIN YADS-RELATED"/>
    <property type="match status" value="1"/>
</dbReference>
<dbReference type="Pfam" id="PF03458">
    <property type="entry name" value="Gly_transporter"/>
    <property type="match status" value="2"/>
</dbReference>
<protein>
    <submittedName>
        <fullName evidence="9">Membrane protein</fullName>
    </submittedName>
</protein>
<accession>A0A099WU80</accession>
<sequence>MVDFVTLCDYLGTFAFAVSGIRLASSKKIDLFGAYVVGLATAVGGGTIRDLLLGLTPFWLTQSSYVIITFIALLYVAIFRKIVIRMSPTVFIFDAVGLGLFVIVGMDKAFSQGYPEWVAIIMGVITGSFGGLIRDIFLQEIPLIFRKDLYALACVFGGLVYTALFHLGITQGVAQVISAVSIILCRILAVKYHLGLPTLKGED</sequence>
<reference evidence="10 12" key="2">
    <citation type="submission" date="2017-02" db="EMBL/GenBank/DDBJ databases">
        <authorList>
            <person name="Peterson S.W."/>
        </authorList>
    </citation>
    <scope>NUCLEOTIDE SEQUENCE [LARGE SCALE GENOMIC DNA]</scope>
    <source>
        <strain evidence="10 12">ATCC 700135</strain>
    </source>
</reference>
<evidence type="ECO:0000256" key="5">
    <source>
        <dbReference type="ARBA" id="ARBA00022989"/>
    </source>
</evidence>
<evidence type="ECO:0000256" key="4">
    <source>
        <dbReference type="ARBA" id="ARBA00022692"/>
    </source>
</evidence>
<evidence type="ECO:0000313" key="12">
    <source>
        <dbReference type="Proteomes" id="UP000189956"/>
    </source>
</evidence>
<evidence type="ECO:0000313" key="9">
    <source>
        <dbReference type="EMBL" id="KGN82389.1"/>
    </source>
</evidence>
<feature type="transmembrane region" description="Helical" evidence="7">
    <location>
        <begin position="149"/>
        <end position="167"/>
    </location>
</feature>
<dbReference type="eggNOG" id="COG2860">
    <property type="taxonomic scope" value="Bacteria"/>
</dbReference>
<dbReference type="OrthoDB" id="9791874at2"/>
<keyword evidence="4 7" id="KW-0812">Transmembrane</keyword>
<feature type="transmembrane region" description="Helical" evidence="7">
    <location>
        <begin position="58"/>
        <end position="78"/>
    </location>
</feature>
<dbReference type="PANTHER" id="PTHR30506">
    <property type="entry name" value="INNER MEMBRANE PROTEIN"/>
    <property type="match status" value="1"/>
</dbReference>
<gene>
    <name evidence="9" type="ORF">HQ35_02190</name>
    <name evidence="10" type="ORF">SAMN02745205_01033</name>
</gene>
<reference evidence="9 11" key="1">
    <citation type="submission" date="2014-08" db="EMBL/GenBank/DDBJ databases">
        <title>Porphyromonas cangingivalis strain:COT-109_OH1386 Genome sequencing.</title>
        <authorList>
            <person name="Wallis C."/>
            <person name="Deusch O."/>
            <person name="O'Flynn C."/>
            <person name="Davis I."/>
            <person name="Jospin G."/>
            <person name="Darling A.E."/>
            <person name="Coil D.A."/>
            <person name="Alexiev A."/>
            <person name="Horsfall A."/>
            <person name="Kirkwood N."/>
            <person name="Harris S."/>
            <person name="Eisen J.A."/>
        </authorList>
    </citation>
    <scope>NUCLEOTIDE SEQUENCE [LARGE SCALE GENOMIC DNA]</scope>
    <source>
        <strain evidence="11">COT-109 OH1386</strain>
        <strain evidence="9">COT-109_OH1386</strain>
    </source>
</reference>
<dbReference type="InterPro" id="IPR005115">
    <property type="entry name" value="Gly_transporter"/>
</dbReference>
<dbReference type="RefSeq" id="WP_036847722.1">
    <property type="nucleotide sequence ID" value="NZ_CALTZT010000030.1"/>
</dbReference>
<keyword evidence="5 7" id="KW-1133">Transmembrane helix</keyword>
<evidence type="ECO:0000313" key="10">
    <source>
        <dbReference type="EMBL" id="SJZ49781.1"/>
    </source>
</evidence>
<name>A0A099WU80_PORCN</name>
<organism evidence="9 11">
    <name type="scientific">Porphyromonas cangingivalis</name>
    <dbReference type="NCBI Taxonomy" id="36874"/>
    <lineage>
        <taxon>Bacteria</taxon>
        <taxon>Pseudomonadati</taxon>
        <taxon>Bacteroidota</taxon>
        <taxon>Bacteroidia</taxon>
        <taxon>Bacteroidales</taxon>
        <taxon>Porphyromonadaceae</taxon>
        <taxon>Porphyromonas</taxon>
    </lineage>
</organism>
<dbReference type="Proteomes" id="UP000030125">
    <property type="component" value="Unassembled WGS sequence"/>
</dbReference>
<dbReference type="EMBL" id="FUWL01000006">
    <property type="protein sequence ID" value="SJZ49781.1"/>
    <property type="molecule type" value="Genomic_DNA"/>
</dbReference>
<dbReference type="Proteomes" id="UP000189956">
    <property type="component" value="Unassembled WGS sequence"/>
</dbReference>
<evidence type="ECO:0000256" key="2">
    <source>
        <dbReference type="ARBA" id="ARBA00008193"/>
    </source>
</evidence>
<keyword evidence="11" id="KW-1185">Reference proteome</keyword>
<evidence type="ECO:0000256" key="7">
    <source>
        <dbReference type="SAM" id="Phobius"/>
    </source>
</evidence>
<keyword evidence="6 7" id="KW-0472">Membrane</keyword>
<comment type="similarity">
    <text evidence="2">Belongs to the UPF0126 family.</text>
</comment>
<feature type="domain" description="Glycine transporter" evidence="8">
    <location>
        <begin position="92"/>
        <end position="164"/>
    </location>
</feature>
<evidence type="ECO:0000256" key="1">
    <source>
        <dbReference type="ARBA" id="ARBA00004651"/>
    </source>
</evidence>
<evidence type="ECO:0000259" key="8">
    <source>
        <dbReference type="Pfam" id="PF03458"/>
    </source>
</evidence>
<dbReference type="GO" id="GO:0005886">
    <property type="term" value="C:plasma membrane"/>
    <property type="evidence" value="ECO:0007669"/>
    <property type="project" value="UniProtKB-SubCell"/>
</dbReference>
<dbReference type="AlphaFoldDB" id="A0A099WU80"/>
<keyword evidence="3" id="KW-1003">Cell membrane</keyword>
<evidence type="ECO:0000256" key="6">
    <source>
        <dbReference type="ARBA" id="ARBA00023136"/>
    </source>
</evidence>
<proteinExistence type="inferred from homology"/>
<comment type="subcellular location">
    <subcellularLocation>
        <location evidence="1">Cell membrane</location>
        <topology evidence="1">Multi-pass membrane protein</topology>
    </subcellularLocation>
</comment>
<feature type="transmembrane region" description="Helical" evidence="7">
    <location>
        <begin position="90"/>
        <end position="111"/>
    </location>
</feature>